<proteinExistence type="predicted"/>
<keyword evidence="2" id="KW-1185">Reference proteome</keyword>
<dbReference type="InterPro" id="IPR036286">
    <property type="entry name" value="LexA/Signal_pep-like_sf"/>
</dbReference>
<dbReference type="Gene3D" id="2.10.109.10">
    <property type="entry name" value="Umud Fragment, subunit A"/>
    <property type="match status" value="1"/>
</dbReference>
<dbReference type="SUPFAM" id="SSF51306">
    <property type="entry name" value="LexA/Signal peptidase"/>
    <property type="match status" value="1"/>
</dbReference>
<protein>
    <recommendedName>
        <fullName evidence="3">Signal peptidase I</fullName>
    </recommendedName>
</protein>
<sequence>MSVGDIVVIESPGRDLSWTTPPATRWTRDRRWLVKRVVAVPGDRRPDVLPAVTRVPEVVAPKTLIVLSDNGGLDSRVFGPIPFERLFGVAVRRMFDERGGGREAIRRDAPSP</sequence>
<name>A0A1H5W6L4_9ACTN</name>
<dbReference type="AlphaFoldDB" id="A0A1H5W6L4"/>
<dbReference type="EMBL" id="FNVO01000002">
    <property type="protein sequence ID" value="SEF94811.1"/>
    <property type="molecule type" value="Genomic_DNA"/>
</dbReference>
<evidence type="ECO:0008006" key="3">
    <source>
        <dbReference type="Google" id="ProtNLM"/>
    </source>
</evidence>
<reference evidence="2" key="1">
    <citation type="submission" date="2016-10" db="EMBL/GenBank/DDBJ databases">
        <authorList>
            <person name="Varghese N."/>
            <person name="Submissions S."/>
        </authorList>
    </citation>
    <scope>NUCLEOTIDE SEQUENCE [LARGE SCALE GENOMIC DNA]</scope>
    <source>
        <strain evidence="2">DSM 43163</strain>
    </source>
</reference>
<evidence type="ECO:0000313" key="1">
    <source>
        <dbReference type="EMBL" id="SEF94811.1"/>
    </source>
</evidence>
<organism evidence="1 2">
    <name type="scientific">Thermomonospora echinospora</name>
    <dbReference type="NCBI Taxonomy" id="1992"/>
    <lineage>
        <taxon>Bacteria</taxon>
        <taxon>Bacillati</taxon>
        <taxon>Actinomycetota</taxon>
        <taxon>Actinomycetes</taxon>
        <taxon>Streptosporangiales</taxon>
        <taxon>Thermomonosporaceae</taxon>
        <taxon>Thermomonospora</taxon>
    </lineage>
</organism>
<accession>A0A1H5W6L4</accession>
<gene>
    <name evidence="1" type="ORF">SAMN04489712_102598</name>
</gene>
<dbReference type="Proteomes" id="UP000236723">
    <property type="component" value="Unassembled WGS sequence"/>
</dbReference>
<evidence type="ECO:0000313" key="2">
    <source>
        <dbReference type="Proteomes" id="UP000236723"/>
    </source>
</evidence>